<evidence type="ECO:0000313" key="2">
    <source>
        <dbReference type="EMBL" id="ASC72538.1"/>
    </source>
</evidence>
<keyword evidence="3" id="KW-1185">Reference proteome</keyword>
<dbReference type="Proteomes" id="UP000191901">
    <property type="component" value="Chromosome"/>
</dbReference>
<sequence>MYPRMYPLIVSSRCASERISNNLFELSLKMSNLTTAFLKLVRYTDSHEALEMQEVVRGLYLTRPGNAVSIQQCRWQIMMSYHPRRYSLLLGVTVLPWLLTGSSGCHRLAVGDTVTVEDYTATATVVYTWQVEYARENFDRERRIRRETFASNTLVNRNGLEPAAAVTGPDDQGLWWPALPPRPTVDDLEARQKPREKRTDPQLLKSVEYAFSFDYQGQLVDLPSNERVYRQAVKAYAQNQALELTLGPGNGSVAKATPVSSGS</sequence>
<dbReference type="KEGG" id="hhg:XM38_034960"/>
<dbReference type="AlphaFoldDB" id="A0A1Z3HQG3"/>
<feature type="compositionally biased region" description="Basic and acidic residues" evidence="1">
    <location>
        <begin position="184"/>
        <end position="200"/>
    </location>
</feature>
<name>A0A1Z3HQG3_9CYAN</name>
<accession>A0A1Z3HQG3</accession>
<feature type="region of interest" description="Disordered" evidence="1">
    <location>
        <begin position="176"/>
        <end position="201"/>
    </location>
</feature>
<dbReference type="EMBL" id="CP021983">
    <property type="protein sequence ID" value="ASC72538.1"/>
    <property type="molecule type" value="Genomic_DNA"/>
</dbReference>
<evidence type="ECO:0000313" key="3">
    <source>
        <dbReference type="Proteomes" id="UP000191901"/>
    </source>
</evidence>
<proteinExistence type="predicted"/>
<gene>
    <name evidence="2" type="ORF">XM38_034960</name>
</gene>
<evidence type="ECO:0000256" key="1">
    <source>
        <dbReference type="SAM" id="MobiDB-lite"/>
    </source>
</evidence>
<organism evidence="2 3">
    <name type="scientific">Halomicronema hongdechloris C2206</name>
    <dbReference type="NCBI Taxonomy" id="1641165"/>
    <lineage>
        <taxon>Bacteria</taxon>
        <taxon>Bacillati</taxon>
        <taxon>Cyanobacteriota</taxon>
        <taxon>Cyanophyceae</taxon>
        <taxon>Nodosilineales</taxon>
        <taxon>Nodosilineaceae</taxon>
        <taxon>Halomicronema</taxon>
    </lineage>
</organism>
<protein>
    <submittedName>
        <fullName evidence="2">Uncharacterized protein</fullName>
    </submittedName>
</protein>
<reference evidence="2 3" key="1">
    <citation type="journal article" date="2016" name="Biochim. Biophys. Acta">
        <title>Characterization of red-shifted phycobilisomes isolated from the chlorophyll f-containing cyanobacterium Halomicronema hongdechloris.</title>
        <authorList>
            <person name="Li Y."/>
            <person name="Lin Y."/>
            <person name="Garvey C.J."/>
            <person name="Birch D."/>
            <person name="Corkery R.W."/>
            <person name="Loughlin P.C."/>
            <person name="Scheer H."/>
            <person name="Willows R.D."/>
            <person name="Chen M."/>
        </authorList>
    </citation>
    <scope>NUCLEOTIDE SEQUENCE [LARGE SCALE GENOMIC DNA]</scope>
    <source>
        <strain evidence="2 3">C2206</strain>
    </source>
</reference>